<organism evidence="4 5">
    <name type="scientific">Maridesulfovibrio salexigens (strain ATCC 14822 / DSM 2638 / NCIMB 8403 / VKM B-1763)</name>
    <name type="common">Desulfovibrio salexigens</name>
    <dbReference type="NCBI Taxonomy" id="526222"/>
    <lineage>
        <taxon>Bacteria</taxon>
        <taxon>Pseudomonadati</taxon>
        <taxon>Thermodesulfobacteriota</taxon>
        <taxon>Desulfovibrionia</taxon>
        <taxon>Desulfovibrionales</taxon>
        <taxon>Desulfovibrionaceae</taxon>
        <taxon>Maridesulfovibrio</taxon>
    </lineage>
</organism>
<dbReference type="Gene3D" id="3.90.550.10">
    <property type="entry name" value="Spore Coat Polysaccharide Biosynthesis Protein SpsA, Chain A"/>
    <property type="match status" value="1"/>
</dbReference>
<feature type="transmembrane region" description="Helical" evidence="1">
    <location>
        <begin position="264"/>
        <end position="290"/>
    </location>
</feature>
<gene>
    <name evidence="4" type="ordered locus">Desal_0526</name>
</gene>
<dbReference type="Proteomes" id="UP000002601">
    <property type="component" value="Chromosome"/>
</dbReference>
<evidence type="ECO:0000313" key="5">
    <source>
        <dbReference type="Proteomes" id="UP000002601"/>
    </source>
</evidence>
<evidence type="ECO:0000259" key="2">
    <source>
        <dbReference type="Pfam" id="PF00535"/>
    </source>
</evidence>
<dbReference type="eggNOG" id="COG3216">
    <property type="taxonomic scope" value="Bacteria"/>
</dbReference>
<accession>C6BXN5</accession>
<dbReference type="STRING" id="526222.Desal_0526"/>
<reference evidence="4 5" key="1">
    <citation type="submission" date="2009-06" db="EMBL/GenBank/DDBJ databases">
        <title>Complete sequence of Desulfovibrio salexigens DSM 2638.</title>
        <authorList>
            <consortium name="US DOE Joint Genome Institute"/>
            <person name="Lucas S."/>
            <person name="Copeland A."/>
            <person name="Lapidus A."/>
            <person name="Glavina del Rio T."/>
            <person name="Tice H."/>
            <person name="Bruce D."/>
            <person name="Goodwin L."/>
            <person name="Pitluck S."/>
            <person name="Munk A.C."/>
            <person name="Brettin T."/>
            <person name="Detter J.C."/>
            <person name="Han C."/>
            <person name="Tapia R."/>
            <person name="Larimer F."/>
            <person name="Land M."/>
            <person name="Hauser L."/>
            <person name="Kyrpides N."/>
            <person name="Anderson I."/>
            <person name="Wall J.D."/>
            <person name="Arkin A.P."/>
            <person name="Dehal P."/>
            <person name="Chivian D."/>
            <person name="Giles B."/>
            <person name="Hazen T.C."/>
        </authorList>
    </citation>
    <scope>NUCLEOTIDE SEQUENCE [LARGE SCALE GENOMIC DNA]</scope>
    <source>
        <strain evidence="5">ATCC 14822 / DSM 2638 / NCIMB 8403 / VKM B-1763</strain>
    </source>
</reference>
<dbReference type="CAZy" id="GT2">
    <property type="family name" value="Glycosyltransferase Family 2"/>
</dbReference>
<dbReference type="InterPro" id="IPR018639">
    <property type="entry name" value="DUF2062"/>
</dbReference>
<evidence type="ECO:0000256" key="1">
    <source>
        <dbReference type="SAM" id="Phobius"/>
    </source>
</evidence>
<dbReference type="RefSeq" id="WP_015850412.1">
    <property type="nucleotide sequence ID" value="NC_012881.1"/>
</dbReference>
<dbReference type="InterPro" id="IPR050256">
    <property type="entry name" value="Glycosyltransferase_2"/>
</dbReference>
<dbReference type="PANTHER" id="PTHR48090:SF7">
    <property type="entry name" value="RFBJ PROTEIN"/>
    <property type="match status" value="1"/>
</dbReference>
<protein>
    <submittedName>
        <fullName evidence="4">Glycosyl transferase family 2</fullName>
    </submittedName>
</protein>
<dbReference type="HOGENOM" id="CLU_041539_0_0_7"/>
<dbReference type="InterPro" id="IPR001173">
    <property type="entry name" value="Glyco_trans_2-like"/>
</dbReference>
<name>C6BXN5_MARSD</name>
<keyword evidence="1" id="KW-0472">Membrane</keyword>
<dbReference type="EMBL" id="CP001649">
    <property type="protein sequence ID" value="ACS78593.1"/>
    <property type="molecule type" value="Genomic_DNA"/>
</dbReference>
<dbReference type="KEGG" id="dsa:Desal_0526"/>
<feature type="transmembrane region" description="Helical" evidence="1">
    <location>
        <begin position="302"/>
        <end position="326"/>
    </location>
</feature>
<dbReference type="Pfam" id="PF09835">
    <property type="entry name" value="DUF2062"/>
    <property type="match status" value="1"/>
</dbReference>
<dbReference type="Pfam" id="PF00535">
    <property type="entry name" value="Glycos_transf_2"/>
    <property type="match status" value="1"/>
</dbReference>
<evidence type="ECO:0000259" key="3">
    <source>
        <dbReference type="Pfam" id="PF09835"/>
    </source>
</evidence>
<keyword evidence="5" id="KW-1185">Reference proteome</keyword>
<evidence type="ECO:0000313" key="4">
    <source>
        <dbReference type="EMBL" id="ACS78593.1"/>
    </source>
</evidence>
<keyword evidence="1" id="KW-0812">Transmembrane</keyword>
<sequence>MQVKPLIVIPVYNHGATLRDVARRALNYGEVLIIDDGSTDGGSDKISDLELTVVSHKENLGKGQAILTAADKARELGKTHIITIDADGQHFPEDLPIFLEAIEQSPEAIFVGSRNFEGQNVPGASKFGRSFSNFWLRVQTGSKLSDVQSGFRAYPLEIFSVIKTSETRYAFEVEILVKSAWAGYELKDLPIEVHYPSPDERVSHFDTIKDNVRISLLNTKLTMRSFMPVPHRQYDKDEEGKITPIHPLRSLRILLSKDETPLNLAIAGAMGMLLGTLPLIAMHSIAILLLCGFFRLSKITGLAVSQLCIPPLVPALCIEVGHYMRYNQFLTEISLQTLGYEALDRFYEWVLGSLVLGPSFAAIIGITIYIMAFTIKRFLDMKPQ</sequence>
<dbReference type="InterPro" id="IPR029044">
    <property type="entry name" value="Nucleotide-diphossugar_trans"/>
</dbReference>
<keyword evidence="1" id="KW-1133">Transmembrane helix</keyword>
<dbReference type="CDD" id="cd04179">
    <property type="entry name" value="DPM_DPG-synthase_like"/>
    <property type="match status" value="1"/>
</dbReference>
<dbReference type="AlphaFoldDB" id="C6BXN5"/>
<keyword evidence="4" id="KW-0808">Transferase</keyword>
<dbReference type="eggNOG" id="COG1216">
    <property type="taxonomic scope" value="Bacteria"/>
</dbReference>
<proteinExistence type="predicted"/>
<dbReference type="PANTHER" id="PTHR48090">
    <property type="entry name" value="UNDECAPRENYL-PHOSPHATE 4-DEOXY-4-FORMAMIDO-L-ARABINOSE TRANSFERASE-RELATED"/>
    <property type="match status" value="1"/>
</dbReference>
<feature type="domain" description="Glycosyltransferase 2-like" evidence="2">
    <location>
        <begin position="7"/>
        <end position="157"/>
    </location>
</feature>
<feature type="domain" description="DUF2062" evidence="3">
    <location>
        <begin position="258"/>
        <end position="371"/>
    </location>
</feature>
<dbReference type="GO" id="GO:0016740">
    <property type="term" value="F:transferase activity"/>
    <property type="evidence" value="ECO:0007669"/>
    <property type="project" value="UniProtKB-KW"/>
</dbReference>
<dbReference type="SUPFAM" id="SSF53448">
    <property type="entry name" value="Nucleotide-diphospho-sugar transferases"/>
    <property type="match status" value="1"/>
</dbReference>
<feature type="transmembrane region" description="Helical" evidence="1">
    <location>
        <begin position="346"/>
        <end position="372"/>
    </location>
</feature>